<name>A0AAQ3TAU6_PASNO</name>
<dbReference type="InterPro" id="IPR041846">
    <property type="entry name" value="ENL_dom"/>
</dbReference>
<keyword evidence="11" id="KW-1133">Transmembrane helix</keyword>
<evidence type="ECO:0000256" key="10">
    <source>
        <dbReference type="SAM" id="MobiDB-lite"/>
    </source>
</evidence>
<dbReference type="InterPro" id="IPR008972">
    <property type="entry name" value="Cupredoxin"/>
</dbReference>
<evidence type="ECO:0000256" key="4">
    <source>
        <dbReference type="ARBA" id="ARBA00023136"/>
    </source>
</evidence>
<comment type="subcellular location">
    <subcellularLocation>
        <location evidence="9">Endomembrane system</location>
        <topology evidence="9">Lipid-anchor</topology>
    </subcellularLocation>
    <subcellularLocation>
        <location evidence="1">Membrane</location>
        <topology evidence="1">Lipid-anchor</topology>
        <topology evidence="1">GPI-anchor</topology>
    </subcellularLocation>
</comment>
<dbReference type="FunFam" id="2.60.40.420:FF:000010">
    <property type="entry name" value="Early nodulin-like protein 1"/>
    <property type="match status" value="1"/>
</dbReference>
<dbReference type="PROSITE" id="PS51485">
    <property type="entry name" value="PHYTOCYANIN"/>
    <property type="match status" value="1"/>
</dbReference>
<evidence type="ECO:0000259" key="13">
    <source>
        <dbReference type="PROSITE" id="PS51485"/>
    </source>
</evidence>
<evidence type="ECO:0000256" key="8">
    <source>
        <dbReference type="ARBA" id="ARBA00035011"/>
    </source>
</evidence>
<evidence type="ECO:0000256" key="11">
    <source>
        <dbReference type="SAM" id="Phobius"/>
    </source>
</evidence>
<keyword evidence="11" id="KW-0812">Transmembrane</keyword>
<dbReference type="PANTHER" id="PTHR33021">
    <property type="entry name" value="BLUE COPPER PROTEIN"/>
    <property type="match status" value="1"/>
</dbReference>
<comment type="similarity">
    <text evidence="8">Belongs to the early nodulin-like (ENODL) family.</text>
</comment>
<dbReference type="InterPro" id="IPR003245">
    <property type="entry name" value="Phytocyanin_dom"/>
</dbReference>
<dbReference type="GO" id="GO:0012505">
    <property type="term" value="C:endomembrane system"/>
    <property type="evidence" value="ECO:0007669"/>
    <property type="project" value="UniProtKB-SubCell"/>
</dbReference>
<reference evidence="14 15" key="1">
    <citation type="submission" date="2024-02" db="EMBL/GenBank/DDBJ databases">
        <title>High-quality chromosome-scale genome assembly of Pensacola bahiagrass (Paspalum notatum Flugge var. saurae).</title>
        <authorList>
            <person name="Vega J.M."/>
            <person name="Podio M."/>
            <person name="Orjuela J."/>
            <person name="Siena L.A."/>
            <person name="Pessino S.C."/>
            <person name="Combes M.C."/>
            <person name="Mariac C."/>
            <person name="Albertini E."/>
            <person name="Pupilli F."/>
            <person name="Ortiz J.P.A."/>
            <person name="Leblanc O."/>
        </authorList>
    </citation>
    <scope>NUCLEOTIDE SEQUENCE [LARGE SCALE GENOMIC DNA]</scope>
    <source>
        <strain evidence="14">R1</strain>
        <tissue evidence="14">Leaf</tissue>
    </source>
</reference>
<dbReference type="Pfam" id="PF02298">
    <property type="entry name" value="Cu_bind_like"/>
    <property type="match status" value="1"/>
</dbReference>
<dbReference type="EMBL" id="CP144748">
    <property type="protein sequence ID" value="WVZ68827.1"/>
    <property type="molecule type" value="Genomic_DNA"/>
</dbReference>
<keyword evidence="2" id="KW-0336">GPI-anchor</keyword>
<keyword evidence="3 12" id="KW-0732">Signal</keyword>
<organism evidence="14 15">
    <name type="scientific">Paspalum notatum var. saurae</name>
    <dbReference type="NCBI Taxonomy" id="547442"/>
    <lineage>
        <taxon>Eukaryota</taxon>
        <taxon>Viridiplantae</taxon>
        <taxon>Streptophyta</taxon>
        <taxon>Embryophyta</taxon>
        <taxon>Tracheophyta</taxon>
        <taxon>Spermatophyta</taxon>
        <taxon>Magnoliopsida</taxon>
        <taxon>Liliopsida</taxon>
        <taxon>Poales</taxon>
        <taxon>Poaceae</taxon>
        <taxon>PACMAD clade</taxon>
        <taxon>Panicoideae</taxon>
        <taxon>Andropogonodae</taxon>
        <taxon>Paspaleae</taxon>
        <taxon>Paspalinae</taxon>
        <taxon>Paspalum</taxon>
    </lineage>
</organism>
<proteinExistence type="inferred from homology"/>
<evidence type="ECO:0000256" key="5">
    <source>
        <dbReference type="ARBA" id="ARBA00023157"/>
    </source>
</evidence>
<keyword evidence="6" id="KW-0325">Glycoprotein</keyword>
<evidence type="ECO:0000313" key="15">
    <source>
        <dbReference type="Proteomes" id="UP001341281"/>
    </source>
</evidence>
<sequence length="222" mass="23450">MAWLAIVVGLATVVSSSEAYVFYAGGRDGWVLDPPESYNHWAGRNRFQVNDTIVFTHEEGVDSVLLVTEQDFDACNTRNPFLRLQAIGGSGSSVFRFDRSGPFFFISSDEDRCQKGQKLYIVVMAVRPAVAVAPAPDSSQWAAAFPPASASAPPPLWAPAPGYAQAPGISSLGDSGDEESRSSSLGAPPPTADASRLLDEMVIASVVGLVGVGVLVLCAMLE</sequence>
<dbReference type="GO" id="GO:0005886">
    <property type="term" value="C:plasma membrane"/>
    <property type="evidence" value="ECO:0007669"/>
    <property type="project" value="TreeGrafter"/>
</dbReference>
<keyword evidence="15" id="KW-1185">Reference proteome</keyword>
<protein>
    <recommendedName>
        <fullName evidence="13">Phytocyanin domain-containing protein</fullName>
    </recommendedName>
</protein>
<dbReference type="AlphaFoldDB" id="A0AAQ3TAU6"/>
<feature type="chain" id="PRO_5042890463" description="Phytocyanin domain-containing protein" evidence="12">
    <location>
        <begin position="20"/>
        <end position="222"/>
    </location>
</feature>
<feature type="region of interest" description="Disordered" evidence="10">
    <location>
        <begin position="168"/>
        <end position="191"/>
    </location>
</feature>
<dbReference type="GO" id="GO:0009055">
    <property type="term" value="F:electron transfer activity"/>
    <property type="evidence" value="ECO:0007669"/>
    <property type="project" value="InterPro"/>
</dbReference>
<dbReference type="CDD" id="cd11019">
    <property type="entry name" value="OsENODL1_like"/>
    <property type="match status" value="1"/>
</dbReference>
<evidence type="ECO:0000256" key="7">
    <source>
        <dbReference type="ARBA" id="ARBA00023288"/>
    </source>
</evidence>
<evidence type="ECO:0000256" key="2">
    <source>
        <dbReference type="ARBA" id="ARBA00022622"/>
    </source>
</evidence>
<dbReference type="InterPro" id="IPR039391">
    <property type="entry name" value="Phytocyanin-like"/>
</dbReference>
<dbReference type="PANTHER" id="PTHR33021:SF435">
    <property type="entry name" value="EARLY NODULIN-LIKE PROTEIN 1"/>
    <property type="match status" value="1"/>
</dbReference>
<accession>A0AAQ3TAU6</accession>
<keyword evidence="7" id="KW-0449">Lipoprotein</keyword>
<keyword evidence="4 11" id="KW-0472">Membrane</keyword>
<dbReference type="Proteomes" id="UP001341281">
    <property type="component" value="Chromosome 04"/>
</dbReference>
<feature type="domain" description="Phytocyanin" evidence="13">
    <location>
        <begin position="20"/>
        <end position="125"/>
    </location>
</feature>
<evidence type="ECO:0000256" key="6">
    <source>
        <dbReference type="ARBA" id="ARBA00023180"/>
    </source>
</evidence>
<dbReference type="GO" id="GO:0098552">
    <property type="term" value="C:side of membrane"/>
    <property type="evidence" value="ECO:0007669"/>
    <property type="project" value="UniProtKB-KW"/>
</dbReference>
<evidence type="ECO:0000256" key="3">
    <source>
        <dbReference type="ARBA" id="ARBA00022729"/>
    </source>
</evidence>
<dbReference type="SUPFAM" id="SSF49503">
    <property type="entry name" value="Cupredoxins"/>
    <property type="match status" value="1"/>
</dbReference>
<keyword evidence="5" id="KW-1015">Disulfide bond</keyword>
<dbReference type="Gene3D" id="2.60.40.420">
    <property type="entry name" value="Cupredoxins - blue copper proteins"/>
    <property type="match status" value="1"/>
</dbReference>
<feature type="transmembrane region" description="Helical" evidence="11">
    <location>
        <begin position="201"/>
        <end position="221"/>
    </location>
</feature>
<evidence type="ECO:0000313" key="14">
    <source>
        <dbReference type="EMBL" id="WVZ68827.1"/>
    </source>
</evidence>
<feature type="signal peptide" evidence="12">
    <location>
        <begin position="1"/>
        <end position="19"/>
    </location>
</feature>
<evidence type="ECO:0000256" key="12">
    <source>
        <dbReference type="SAM" id="SignalP"/>
    </source>
</evidence>
<evidence type="ECO:0000256" key="1">
    <source>
        <dbReference type="ARBA" id="ARBA00004589"/>
    </source>
</evidence>
<gene>
    <name evidence="14" type="ORF">U9M48_017716</name>
</gene>
<evidence type="ECO:0000256" key="9">
    <source>
        <dbReference type="ARBA" id="ARBA00037868"/>
    </source>
</evidence>